<dbReference type="Proteomes" id="UP000219048">
    <property type="component" value="Unassembled WGS sequence"/>
</dbReference>
<protein>
    <submittedName>
        <fullName evidence="1">Uncharacterized protein</fullName>
    </submittedName>
</protein>
<evidence type="ECO:0000313" key="1">
    <source>
        <dbReference type="EMBL" id="SNY92540.1"/>
    </source>
</evidence>
<dbReference type="OrthoDB" id="1445985at2"/>
<name>A0A285M5X0_9FLAO</name>
<dbReference type="AlphaFoldDB" id="A0A285M5X0"/>
<reference evidence="2" key="1">
    <citation type="submission" date="2017-09" db="EMBL/GenBank/DDBJ databases">
        <authorList>
            <person name="Varghese N."/>
            <person name="Submissions S."/>
        </authorList>
    </citation>
    <scope>NUCLEOTIDE SEQUENCE [LARGE SCALE GENOMIC DNA]</scope>
    <source>
        <strain evidence="2">DSM 25885</strain>
    </source>
</reference>
<dbReference type="RefSeq" id="WP_097043731.1">
    <property type="nucleotide sequence ID" value="NZ_OBEH01000001.1"/>
</dbReference>
<accession>A0A285M5X0</accession>
<organism evidence="1 2">
    <name type="scientific">Flagellimonas pacifica</name>
    <dbReference type="NCBI Taxonomy" id="1247520"/>
    <lineage>
        <taxon>Bacteria</taxon>
        <taxon>Pseudomonadati</taxon>
        <taxon>Bacteroidota</taxon>
        <taxon>Flavobacteriia</taxon>
        <taxon>Flavobacteriales</taxon>
        <taxon>Flavobacteriaceae</taxon>
        <taxon>Flagellimonas</taxon>
    </lineage>
</organism>
<dbReference type="EMBL" id="OBEH01000001">
    <property type="protein sequence ID" value="SNY92540.1"/>
    <property type="molecule type" value="Genomic_DNA"/>
</dbReference>
<evidence type="ECO:0000313" key="2">
    <source>
        <dbReference type="Proteomes" id="UP000219048"/>
    </source>
</evidence>
<gene>
    <name evidence="1" type="ORF">SAMN06265377_0043</name>
</gene>
<proteinExistence type="predicted"/>
<sequence length="96" mass="10705">MCHKSLIITLIQQDLKHSQLTQTLCNVGLDHGGLYDLDLISLVAKLMQVPPQNLEAFVAIYCGYLDRAPQWPTTYNGKELLPVAEECYVKLKGCLG</sequence>
<keyword evidence="2" id="KW-1185">Reference proteome</keyword>